<evidence type="ECO:0000313" key="3">
    <source>
        <dbReference type="Proteomes" id="UP001183535"/>
    </source>
</evidence>
<dbReference type="PANTHER" id="PTHR40470">
    <property type="entry name" value="PHYTANOYL-COA DIOXYGENASE FAMILY PROTEIN (AFU_ORTHOLOGUE AFUA_2G15850)"/>
    <property type="match status" value="1"/>
</dbReference>
<evidence type="ECO:0000256" key="1">
    <source>
        <dbReference type="SAM" id="MobiDB-lite"/>
    </source>
</evidence>
<dbReference type="Pfam" id="PF05721">
    <property type="entry name" value="PhyH"/>
    <property type="match status" value="1"/>
</dbReference>
<accession>A0ABD5ESP4</accession>
<reference evidence="3" key="1">
    <citation type="submission" date="2023-07" db="EMBL/GenBank/DDBJ databases">
        <title>30 novel species of actinomycetes from the DSMZ collection.</title>
        <authorList>
            <person name="Nouioui I."/>
        </authorList>
    </citation>
    <scope>NUCLEOTIDE SEQUENCE [LARGE SCALE GENOMIC DNA]</scope>
    <source>
        <strain evidence="3">DSM 41981</strain>
    </source>
</reference>
<dbReference type="GO" id="GO:0016706">
    <property type="term" value="F:2-oxoglutarate-dependent dioxygenase activity"/>
    <property type="evidence" value="ECO:0007669"/>
    <property type="project" value="UniProtKB-ARBA"/>
</dbReference>
<sequence length="310" mass="35124">MIAPHQKGRLVVVQNVTEENLQAHVDRFTAQGFTVMRGVFTADEVARMRAASERVVSKVRADPMSFDAPTVPRFTDRTEGALDTWGVDNMFAPRLYEADLGAIFGHERFMEFSHAVLGPNLRFWAAHLLWSPERTSYELGWHKDQHDNEQYDPTGRSLHVQFNVCLTEDTSFRAVPGSHRRPLTDAERAAVTTDSSRPLDGEVRVECEAGDVIYMNHHMVHRGSCEPSRFRRTLHMNVQSMEEQTGGQTSYSYMREPGYLESVDPALAALMRKAIEWDDAHPVDRAEARRRMRISHDLRRSTAGAAGTGK</sequence>
<dbReference type="InterPro" id="IPR008775">
    <property type="entry name" value="Phytyl_CoA_dOase-like"/>
</dbReference>
<dbReference type="Proteomes" id="UP001183535">
    <property type="component" value="Unassembled WGS sequence"/>
</dbReference>
<organism evidence="2 3">
    <name type="scientific">Streptomyces doudnae</name>
    <dbReference type="NCBI Taxonomy" id="3075536"/>
    <lineage>
        <taxon>Bacteria</taxon>
        <taxon>Bacillati</taxon>
        <taxon>Actinomycetota</taxon>
        <taxon>Actinomycetes</taxon>
        <taxon>Kitasatosporales</taxon>
        <taxon>Streptomycetaceae</taxon>
        <taxon>Streptomyces</taxon>
    </lineage>
</organism>
<keyword evidence="2" id="KW-0560">Oxidoreductase</keyword>
<dbReference type="RefSeq" id="WP_093830836.1">
    <property type="nucleotide sequence ID" value="NZ_JAVRES010000007.1"/>
</dbReference>
<dbReference type="Gene3D" id="2.60.120.620">
    <property type="entry name" value="q2cbj1_9rhob like domain"/>
    <property type="match status" value="1"/>
</dbReference>
<dbReference type="EMBL" id="JAVRES010000007">
    <property type="protein sequence ID" value="MDT0436417.1"/>
    <property type="molecule type" value="Genomic_DNA"/>
</dbReference>
<comment type="caution">
    <text evidence="2">The sequence shown here is derived from an EMBL/GenBank/DDBJ whole genome shotgun (WGS) entry which is preliminary data.</text>
</comment>
<dbReference type="AlphaFoldDB" id="A0ABD5ESP4"/>
<dbReference type="SUPFAM" id="SSF51197">
    <property type="entry name" value="Clavaminate synthase-like"/>
    <property type="match status" value="1"/>
</dbReference>
<keyword evidence="3" id="KW-1185">Reference proteome</keyword>
<protein>
    <submittedName>
        <fullName evidence="2">Phytanoyl-CoA dioxygenase family protein</fullName>
    </submittedName>
</protein>
<keyword evidence="2" id="KW-0223">Dioxygenase</keyword>
<name>A0ABD5ESP4_9ACTN</name>
<dbReference type="PANTHER" id="PTHR40470:SF1">
    <property type="entry name" value="PHYTANOYL-COA DIOXYGENASE FAMILY PROTEIN (AFU_ORTHOLOGUE AFUA_2G15850)"/>
    <property type="match status" value="1"/>
</dbReference>
<evidence type="ECO:0000313" key="2">
    <source>
        <dbReference type="EMBL" id="MDT0436417.1"/>
    </source>
</evidence>
<feature type="region of interest" description="Disordered" evidence="1">
    <location>
        <begin position="176"/>
        <end position="197"/>
    </location>
</feature>
<proteinExistence type="predicted"/>
<gene>
    <name evidence="2" type="ORF">RM877_17185</name>
</gene>